<dbReference type="Proteomes" id="UP001305414">
    <property type="component" value="Unassembled WGS sequence"/>
</dbReference>
<keyword evidence="3" id="KW-1185">Reference proteome</keyword>
<organism evidence="2 3">
    <name type="scientific">Xylaria bambusicola</name>
    <dbReference type="NCBI Taxonomy" id="326684"/>
    <lineage>
        <taxon>Eukaryota</taxon>
        <taxon>Fungi</taxon>
        <taxon>Dikarya</taxon>
        <taxon>Ascomycota</taxon>
        <taxon>Pezizomycotina</taxon>
        <taxon>Sordariomycetes</taxon>
        <taxon>Xylariomycetidae</taxon>
        <taxon>Xylariales</taxon>
        <taxon>Xylariaceae</taxon>
        <taxon>Xylaria</taxon>
    </lineage>
</organism>
<proteinExistence type="predicted"/>
<dbReference type="EMBL" id="JAWHQM010000038">
    <property type="protein sequence ID" value="KAK5634166.1"/>
    <property type="molecule type" value="Genomic_DNA"/>
</dbReference>
<feature type="region of interest" description="Disordered" evidence="1">
    <location>
        <begin position="1"/>
        <end position="83"/>
    </location>
</feature>
<protein>
    <submittedName>
        <fullName evidence="2">Uncharacterized protein</fullName>
    </submittedName>
</protein>
<accession>A0AAN7UXH1</accession>
<reference evidence="2 3" key="1">
    <citation type="submission" date="2023-10" db="EMBL/GenBank/DDBJ databases">
        <title>Draft genome sequence of Xylaria bambusicola isolate GMP-LS, the root and basal stem rot pathogen of sugarcane in Indonesia.</title>
        <authorList>
            <person name="Selvaraj P."/>
            <person name="Muralishankar V."/>
            <person name="Muruganantham S."/>
            <person name="Sp S."/>
            <person name="Haryani S."/>
            <person name="Lau K.J.X."/>
            <person name="Naqvi N.I."/>
        </authorList>
    </citation>
    <scope>NUCLEOTIDE SEQUENCE [LARGE SCALE GENOMIC DNA]</scope>
    <source>
        <strain evidence="2">GMP-LS</strain>
    </source>
</reference>
<name>A0AAN7UXH1_9PEZI</name>
<gene>
    <name evidence="2" type="ORF">RRF57_009880</name>
</gene>
<evidence type="ECO:0000313" key="3">
    <source>
        <dbReference type="Proteomes" id="UP001305414"/>
    </source>
</evidence>
<evidence type="ECO:0000313" key="2">
    <source>
        <dbReference type="EMBL" id="KAK5634166.1"/>
    </source>
</evidence>
<comment type="caution">
    <text evidence="2">The sequence shown here is derived from an EMBL/GenBank/DDBJ whole genome shotgun (WGS) entry which is preliminary data.</text>
</comment>
<sequence>MSDKGLPNPPPNPPTGVQAASQDVQHDDCNNLTNKRKQPKGSNPPERAQKRVRELTEKHDADGLTTEVSKQDRIGNSRARLRDQAERQSALFFVELTPRSSQMGATCQFLDCSDKIQEGDYRIAVHPGMNNWYGNAGEDGVDNEA</sequence>
<evidence type="ECO:0000256" key="1">
    <source>
        <dbReference type="SAM" id="MobiDB-lite"/>
    </source>
</evidence>
<feature type="compositionally biased region" description="Basic and acidic residues" evidence="1">
    <location>
        <begin position="69"/>
        <end position="83"/>
    </location>
</feature>
<dbReference type="AlphaFoldDB" id="A0AAN7UXH1"/>
<feature type="compositionally biased region" description="Basic and acidic residues" evidence="1">
    <location>
        <begin position="47"/>
        <end position="62"/>
    </location>
</feature>